<evidence type="ECO:0000259" key="6">
    <source>
        <dbReference type="Pfam" id="PF20148"/>
    </source>
</evidence>
<accession>A0A1G9SJN9</accession>
<dbReference type="PRINTS" id="PR00394">
    <property type="entry name" value="RHSPROTEIN"/>
</dbReference>
<dbReference type="STRING" id="48727.SAMN05192555_11253"/>
<dbReference type="Pfam" id="PF04717">
    <property type="entry name" value="Phage_base_V"/>
    <property type="match status" value="1"/>
</dbReference>
<name>A0A1G9SJN9_9GAMM</name>
<proteinExistence type="inferred from homology"/>
<dbReference type="Pfam" id="PF22178">
    <property type="entry name" value="Gp5_trimer_C"/>
    <property type="match status" value="1"/>
</dbReference>
<evidence type="ECO:0000259" key="8">
    <source>
        <dbReference type="Pfam" id="PF25023"/>
    </source>
</evidence>
<dbReference type="Gene3D" id="2.40.50.230">
    <property type="entry name" value="Gp5 N-terminal domain"/>
    <property type="match status" value="1"/>
</dbReference>
<dbReference type="Pfam" id="PF05593">
    <property type="entry name" value="RHS_repeat"/>
    <property type="match status" value="4"/>
</dbReference>
<gene>
    <name evidence="9" type="ORF">SAMN05192555_11253</name>
</gene>
<dbReference type="InterPro" id="IPR022385">
    <property type="entry name" value="Rhs_assc_core"/>
</dbReference>
<dbReference type="InterPro" id="IPR056823">
    <property type="entry name" value="TEN-like_YD-shell"/>
</dbReference>
<dbReference type="Gene3D" id="4.10.220.110">
    <property type="match status" value="1"/>
</dbReference>
<dbReference type="Gene3D" id="2.30.110.50">
    <property type="match status" value="1"/>
</dbReference>
<dbReference type="Pfam" id="PF20148">
    <property type="entry name" value="DUF6531"/>
    <property type="match status" value="1"/>
</dbReference>
<keyword evidence="4" id="KW-0677">Repeat</keyword>
<evidence type="ECO:0000259" key="5">
    <source>
        <dbReference type="Pfam" id="PF04717"/>
    </source>
</evidence>
<dbReference type="Gene3D" id="2.180.10.10">
    <property type="entry name" value="RHS repeat-associated core"/>
    <property type="match status" value="2"/>
</dbReference>
<dbReference type="InterPro" id="IPR045351">
    <property type="entry name" value="DUF6531"/>
</dbReference>
<evidence type="ECO:0000256" key="4">
    <source>
        <dbReference type="ARBA" id="ARBA00022737"/>
    </source>
</evidence>
<protein>
    <submittedName>
        <fullName evidence="9">Rhs element Vgr protein</fullName>
    </submittedName>
</protein>
<evidence type="ECO:0000259" key="7">
    <source>
        <dbReference type="Pfam" id="PF22178"/>
    </source>
</evidence>
<keyword evidence="10" id="KW-1185">Reference proteome</keyword>
<evidence type="ECO:0000313" key="9">
    <source>
        <dbReference type="EMBL" id="SDM35510.1"/>
    </source>
</evidence>
<dbReference type="EMBL" id="FNGH01000012">
    <property type="protein sequence ID" value="SDM35510.1"/>
    <property type="molecule type" value="Genomic_DNA"/>
</dbReference>
<dbReference type="PANTHER" id="PTHR32305:SF15">
    <property type="entry name" value="PROTEIN RHSA-RELATED"/>
    <property type="match status" value="1"/>
</dbReference>
<dbReference type="SUPFAM" id="SSF69279">
    <property type="entry name" value="Phage tail proteins"/>
    <property type="match status" value="2"/>
</dbReference>
<organism evidence="9 10">
    <name type="scientific">Franzmannia pantelleriensis</name>
    <dbReference type="NCBI Taxonomy" id="48727"/>
    <lineage>
        <taxon>Bacteria</taxon>
        <taxon>Pseudomonadati</taxon>
        <taxon>Pseudomonadota</taxon>
        <taxon>Gammaproteobacteria</taxon>
        <taxon>Oceanospirillales</taxon>
        <taxon>Halomonadaceae</taxon>
        <taxon>Franzmannia</taxon>
    </lineage>
</organism>
<dbReference type="OrthoDB" id="9815414at2"/>
<feature type="domain" description="DUF6531" evidence="6">
    <location>
        <begin position="702"/>
        <end position="776"/>
    </location>
</feature>
<dbReference type="InterPro" id="IPR006533">
    <property type="entry name" value="T6SS_Vgr_RhsGE"/>
</dbReference>
<dbReference type="Gene3D" id="3.55.50.10">
    <property type="entry name" value="Baseplate protein-like domains"/>
    <property type="match status" value="1"/>
</dbReference>
<evidence type="ECO:0000256" key="1">
    <source>
        <dbReference type="ARBA" id="ARBA00004613"/>
    </source>
</evidence>
<dbReference type="InterPro" id="IPR054030">
    <property type="entry name" value="Gp5_Vgr_C"/>
</dbReference>
<reference evidence="10" key="1">
    <citation type="submission" date="2016-10" db="EMBL/GenBank/DDBJ databases">
        <authorList>
            <person name="Varghese N."/>
            <person name="Submissions S."/>
        </authorList>
    </citation>
    <scope>NUCLEOTIDE SEQUENCE [LARGE SCALE GENOMIC DNA]</scope>
    <source>
        <strain evidence="10">AAP</strain>
    </source>
</reference>
<dbReference type="SUPFAM" id="SSF69349">
    <property type="entry name" value="Phage fibre proteins"/>
    <property type="match status" value="1"/>
</dbReference>
<dbReference type="Pfam" id="PF13988">
    <property type="entry name" value="DUF4225"/>
    <property type="match status" value="1"/>
</dbReference>
<sequence length="1940" mass="213082">MASASGLHFTLSLPGVEDVAVIDFTHRERLSAPFALSVRFASRDSGLSASDILDREATLTIWQDGEALRLINGVVSEFGRGDRGHRRTFYHVEIRPALWRLGLRHNSRIFQDVSPLTVLNTLCDEHGIADIAFAATREPEVREYLTQYRETDLAFVQRLAAEEGLFYYHEVAAAGDDSDDEAPSAAHRLVFADAPQVLPHLGERRYHSRAGGTPQLRHVRKLKQVARIAPASATLKDYSFKNPSYAQLHEQAAGGLKEHAQRDDYEHYDYPGRYKADASGEPFTQIRLEALRQDASTAEAESDLPELAPGLRFTLSDHDLDALNRDWQVIGVVHHGEQPQALEEDGVTQSDSVGMTRYHNDLLLMPADQAWRPMPNPRPRVDGPQVAFVVGPEGEEIHCDEHGRVKVQFPWDRYAEPNETASAWLRVSQDWAGGGYGSIAIPRIGHEVIVSYLEGDPDQPLITGRTYHAVNTPPYALPEHKTRTVIRTQSHQGDGFNELRFEDQADQEQIWLHAQKDLELLTHHDRTEEIGNDSHLTVRHDRISEIDNDDHLTVHGSRHVQVDGDDHLSVDATRHEKTGRAQLIEAGQEIHYKAGSKTVIDAGAEITLNAGGSVIKLDPSGVTIIGAQVKINSGGSPGVGSGQAVAAARLPGAATPEASEYVTLKSTGSGLLSQLGNLLDLNDPAMLDGLANRCSACEPAVGSPVNPLLGAKLLPAETDFALPAPRPFVFSRGYLSANARIGVLGQGWSVPGDSLSLTLRDDACVIHDAQGRDITFGALAPGQSRYSPTEQLWLRRGGEPTAQEAGKDGESVRWAALPDTLRHDPQTIVLSDAGGLYYVFAPTQAASSTWRLAQELDRNGYATTYRWEAELLVQVEDSAGRHYAFEYEALLPASAQDSGQRLSGVRLVGEADGSRQDDWLVRYAYSPEGDLIAVRHRHGEVVREFEWQAHMLTAHRVPGGMEARYTWDRYTPEGRVIAQEESGGLARTYAYHPDHTLVTDSLGREERYHFSGTGPGQRWTAHTRADGSVIQYRYDHAGQRIASVDPLGRETALERDESGQVIAQRGPDGSRWTITRDALGEPTALAGPENLHWQLERDARGNLTQVVGPEGTTIFRYGTDSLPDRPTAVTDAGGNTRQLEWNALGQLAVETDCSEQCTRYDYDSRGHLLAVTNALGETTRTSHDEMGRRIATQLPDGSRWQHHHDPQGRLVEVEGPLGYRQQFFFDAQGRPERRIDADTGQEHYAYDAAGRLSKLTLANGAVYRFTYDDMDRLVSETGPDGREQRYAYDAAGQLSTRTEAHRLGPDGQPLAVHYEFDANGRLIARHLPATDSAPASTERYQWRADGQLSGASNADGEVRLAYDAAGRPVGERQQHLAQGDTTSETMGWRWQHEQRLTANGAPQASQFGDLPALNWHTYGSGHLHGMSAPGLRFEIALEPDALHRETQRRLSAADQPQPLILERGYTALGQLDHLSLRGPGSAKDEQHYRYDTLGRLSFRSAGQGGSSPVIAYTYDPAGRLIASQHGDRAQRYPVDAAGNRLEGQASAQPDNRQTQLDGTRYRYDGAGNLIEREQRNGERLSLGYDGANRLVRLARTSPQGTTQEAHYRYDALGRRISKTVQHANGTTATTHYGWDGDRLVHEAKERHQTTVVYEPGSFVPMLRIDQAGHDAPKQISAYVTDALGTPMQLVTPKGETLWQAQPDDWAAVRNERGNTPQPIRFQGQWYDEESGLYYNRHRYYDPQQGRYISQDPIGLNGGTNLYGYVSNPTGMVDPLGLSAWETIKFHSRMIPRFIRDEGMEVLTRTATVIGGGGQVLLGGALCKTVAGCVAGAPIAGLGASNIQEGFSESGRGFAREAAVDQLGEQLGNLTVDGANLGTSVGGLLRPVRNPDTFQLFRSLPDDFIPAYQSATATGLTVEAGASGIGVYNGVGNYANGSRGR</sequence>
<dbReference type="InterPro" id="IPR037026">
    <property type="entry name" value="Vgr_OB-fold_dom_sf"/>
</dbReference>
<dbReference type="NCBIfam" id="TIGR03361">
    <property type="entry name" value="VI_Rhs_Vgr"/>
    <property type="match status" value="1"/>
</dbReference>
<dbReference type="NCBIfam" id="TIGR01646">
    <property type="entry name" value="vgr_GE"/>
    <property type="match status" value="1"/>
</dbReference>
<dbReference type="PANTHER" id="PTHR32305">
    <property type="match status" value="1"/>
</dbReference>
<evidence type="ECO:0000256" key="3">
    <source>
        <dbReference type="ARBA" id="ARBA00022525"/>
    </source>
</evidence>
<feature type="domain" description="Gp5/Type VI secretion system Vgr protein OB-fold" evidence="5">
    <location>
        <begin position="400"/>
        <end position="467"/>
    </location>
</feature>
<dbReference type="NCBIfam" id="TIGR01643">
    <property type="entry name" value="YD_repeat_2x"/>
    <property type="match status" value="8"/>
</dbReference>
<dbReference type="InterPro" id="IPR006530">
    <property type="entry name" value="YD"/>
</dbReference>
<dbReference type="SUPFAM" id="SSF69255">
    <property type="entry name" value="gp5 N-terminal domain-like"/>
    <property type="match status" value="1"/>
</dbReference>
<dbReference type="InterPro" id="IPR006531">
    <property type="entry name" value="Gp5/Vgr_OB"/>
</dbReference>
<dbReference type="GO" id="GO:0005576">
    <property type="term" value="C:extracellular region"/>
    <property type="evidence" value="ECO:0007669"/>
    <property type="project" value="UniProtKB-SubCell"/>
</dbReference>
<dbReference type="Proteomes" id="UP000199107">
    <property type="component" value="Unassembled WGS sequence"/>
</dbReference>
<evidence type="ECO:0000313" key="10">
    <source>
        <dbReference type="Proteomes" id="UP000199107"/>
    </source>
</evidence>
<feature type="domain" description="Gp5/Type VI secretion system Vgr C-terminal trimerisation" evidence="7">
    <location>
        <begin position="485"/>
        <end position="589"/>
    </location>
</feature>
<feature type="domain" description="Teneurin-like YD-shell" evidence="8">
    <location>
        <begin position="1461"/>
        <end position="1751"/>
    </location>
</feature>
<dbReference type="InterPro" id="IPR050708">
    <property type="entry name" value="T6SS_VgrG/RHS"/>
</dbReference>
<dbReference type="InterPro" id="IPR017847">
    <property type="entry name" value="T6SS_RhsGE_Vgr_subset"/>
</dbReference>
<dbReference type="NCBIfam" id="TIGR03696">
    <property type="entry name" value="Rhs_assc_core"/>
    <property type="match status" value="1"/>
</dbReference>
<dbReference type="InterPro" id="IPR025320">
    <property type="entry name" value="DUF4225"/>
</dbReference>
<comment type="subcellular location">
    <subcellularLocation>
        <location evidence="1">Secreted</location>
    </subcellularLocation>
</comment>
<dbReference type="SUPFAM" id="SSF69304">
    <property type="entry name" value="Tricorn protease N-terminal domain"/>
    <property type="match status" value="1"/>
</dbReference>
<keyword evidence="3" id="KW-0964">Secreted</keyword>
<comment type="similarity">
    <text evidence="2">Belongs to the VgrG protein family.</text>
</comment>
<dbReference type="InterPro" id="IPR031325">
    <property type="entry name" value="RHS_repeat"/>
</dbReference>
<dbReference type="Pfam" id="PF25023">
    <property type="entry name" value="TEN_YD-shell"/>
    <property type="match status" value="1"/>
</dbReference>
<evidence type="ECO:0000256" key="2">
    <source>
        <dbReference type="ARBA" id="ARBA00005558"/>
    </source>
</evidence>
<dbReference type="Pfam" id="PF05954">
    <property type="entry name" value="Phage_GPD"/>
    <property type="match status" value="1"/>
</dbReference>